<comment type="catalytic activity">
    <reaction evidence="8">
        <text>3'-dephospho-CoA + ATP = ADP + CoA + H(+)</text>
        <dbReference type="Rhea" id="RHEA:18245"/>
        <dbReference type="ChEBI" id="CHEBI:15378"/>
        <dbReference type="ChEBI" id="CHEBI:30616"/>
        <dbReference type="ChEBI" id="CHEBI:57287"/>
        <dbReference type="ChEBI" id="CHEBI:57328"/>
        <dbReference type="ChEBI" id="CHEBI:456216"/>
        <dbReference type="EC" id="2.7.1.24"/>
    </reaction>
</comment>
<dbReference type="SUPFAM" id="SSF52540">
    <property type="entry name" value="P-loop containing nucleoside triphosphate hydrolases"/>
    <property type="match status" value="1"/>
</dbReference>
<keyword evidence="11" id="KW-1185">Reference proteome</keyword>
<evidence type="ECO:0000256" key="6">
    <source>
        <dbReference type="ARBA" id="ARBA00022840"/>
    </source>
</evidence>
<dbReference type="NCBIfam" id="TIGR00152">
    <property type="entry name" value="dephospho-CoA kinase"/>
    <property type="match status" value="1"/>
</dbReference>
<sequence>MLRIGLTGGIASGKSTVSDWLRNNHFPLVDADRIAREVVAPGEPGLQKIVEAFGRRILLEDGSLDRAQLGELIFHHEDLRQSLNSIIHPLIRSRMRKQLETFEKEGAPVVFLDVPLFFEGSFEGWTDKTIVVYVTESNQLRRLMARNNLTEAEAMARIKSQMPLEEKKKRASAVINNNGTIRESEDQLIRILKQWGIK</sequence>
<keyword evidence="7 8" id="KW-0173">Coenzyme A biosynthesis</keyword>
<reference evidence="10 11" key="1">
    <citation type="journal article" date="2015" name="Int. J. Syst. Evol. Microbiol.">
        <title>Sporolactobacillus shoreae sp. nov. and Sporolactobacillus spathodeae sp. nov., two spore-forming lactic acid bacteria isolated from tree barks in Thailand.</title>
        <authorList>
            <person name="Thamacharoensuk T."/>
            <person name="Kitahara M."/>
            <person name="Ohkuma M."/>
            <person name="Thongchul N."/>
            <person name="Tanasupawat S."/>
        </authorList>
    </citation>
    <scope>NUCLEOTIDE SEQUENCE [LARGE SCALE GENOMIC DNA]</scope>
    <source>
        <strain evidence="10 11">BK92</strain>
    </source>
</reference>
<evidence type="ECO:0000256" key="3">
    <source>
        <dbReference type="ARBA" id="ARBA00022679"/>
    </source>
</evidence>
<evidence type="ECO:0000313" key="11">
    <source>
        <dbReference type="Proteomes" id="UP000298347"/>
    </source>
</evidence>
<evidence type="ECO:0000256" key="7">
    <source>
        <dbReference type="ARBA" id="ARBA00022993"/>
    </source>
</evidence>
<evidence type="ECO:0000256" key="4">
    <source>
        <dbReference type="ARBA" id="ARBA00022741"/>
    </source>
</evidence>
<dbReference type="HAMAP" id="MF_00376">
    <property type="entry name" value="Dephospho_CoA_kinase"/>
    <property type="match status" value="1"/>
</dbReference>
<dbReference type="FunFam" id="3.40.50.300:FF:000991">
    <property type="entry name" value="Dephospho-CoA kinase"/>
    <property type="match status" value="1"/>
</dbReference>
<name>A0A4Z0GPZ1_9BACL</name>
<dbReference type="GO" id="GO:0005737">
    <property type="term" value="C:cytoplasm"/>
    <property type="evidence" value="ECO:0007669"/>
    <property type="project" value="UniProtKB-SubCell"/>
</dbReference>
<protein>
    <recommendedName>
        <fullName evidence="8 9">Dephospho-CoA kinase</fullName>
        <ecNumber evidence="8 9">2.7.1.24</ecNumber>
    </recommendedName>
    <alternativeName>
        <fullName evidence="8">Dephosphocoenzyme A kinase</fullName>
    </alternativeName>
</protein>
<dbReference type="PANTHER" id="PTHR10695:SF46">
    <property type="entry name" value="BIFUNCTIONAL COENZYME A SYNTHASE-RELATED"/>
    <property type="match status" value="1"/>
</dbReference>
<evidence type="ECO:0000256" key="2">
    <source>
        <dbReference type="ARBA" id="ARBA00022490"/>
    </source>
</evidence>
<dbReference type="GO" id="GO:0015937">
    <property type="term" value="P:coenzyme A biosynthetic process"/>
    <property type="evidence" value="ECO:0007669"/>
    <property type="project" value="UniProtKB-UniRule"/>
</dbReference>
<dbReference type="PANTHER" id="PTHR10695">
    <property type="entry name" value="DEPHOSPHO-COA KINASE-RELATED"/>
    <property type="match status" value="1"/>
</dbReference>
<evidence type="ECO:0000256" key="8">
    <source>
        <dbReference type="HAMAP-Rule" id="MF_00376"/>
    </source>
</evidence>
<keyword evidence="6 8" id="KW-0067">ATP-binding</keyword>
<evidence type="ECO:0000256" key="1">
    <source>
        <dbReference type="ARBA" id="ARBA00009018"/>
    </source>
</evidence>
<comment type="similarity">
    <text evidence="1 8">Belongs to the CoaE family.</text>
</comment>
<dbReference type="Pfam" id="PF01121">
    <property type="entry name" value="CoaE"/>
    <property type="match status" value="1"/>
</dbReference>
<organism evidence="10 11">
    <name type="scientific">Sporolactobacillus shoreae</name>
    <dbReference type="NCBI Taxonomy" id="1465501"/>
    <lineage>
        <taxon>Bacteria</taxon>
        <taxon>Bacillati</taxon>
        <taxon>Bacillota</taxon>
        <taxon>Bacilli</taxon>
        <taxon>Bacillales</taxon>
        <taxon>Sporolactobacillaceae</taxon>
        <taxon>Sporolactobacillus</taxon>
    </lineage>
</organism>
<dbReference type="UniPathway" id="UPA00241">
    <property type="reaction ID" value="UER00356"/>
</dbReference>
<accession>A0A4Z0GPZ1</accession>
<comment type="caution">
    <text evidence="10">The sequence shown here is derived from an EMBL/GenBank/DDBJ whole genome shotgun (WGS) entry which is preliminary data.</text>
</comment>
<comment type="function">
    <text evidence="8">Catalyzes the phosphorylation of the 3'-hydroxyl group of dephosphocoenzyme A to form coenzyme A.</text>
</comment>
<proteinExistence type="inferred from homology"/>
<feature type="binding site" evidence="8">
    <location>
        <begin position="11"/>
        <end position="16"/>
    </location>
    <ligand>
        <name>ATP</name>
        <dbReference type="ChEBI" id="CHEBI:30616"/>
    </ligand>
</feature>
<comment type="subcellular location">
    <subcellularLocation>
        <location evidence="8">Cytoplasm</location>
    </subcellularLocation>
</comment>
<keyword evidence="3 8" id="KW-0808">Transferase</keyword>
<keyword evidence="4 8" id="KW-0547">Nucleotide-binding</keyword>
<dbReference type="InterPro" id="IPR001977">
    <property type="entry name" value="Depp_CoAkinase"/>
</dbReference>
<evidence type="ECO:0000313" key="10">
    <source>
        <dbReference type="EMBL" id="TGA99277.1"/>
    </source>
</evidence>
<evidence type="ECO:0000256" key="9">
    <source>
        <dbReference type="NCBIfam" id="TIGR00152"/>
    </source>
</evidence>
<comment type="pathway">
    <text evidence="8">Cofactor biosynthesis; coenzyme A biosynthesis; CoA from (R)-pantothenate: step 5/5.</text>
</comment>
<dbReference type="Gene3D" id="3.40.50.300">
    <property type="entry name" value="P-loop containing nucleotide triphosphate hydrolases"/>
    <property type="match status" value="1"/>
</dbReference>
<dbReference type="Proteomes" id="UP000298347">
    <property type="component" value="Unassembled WGS sequence"/>
</dbReference>
<dbReference type="AlphaFoldDB" id="A0A4Z0GPZ1"/>
<dbReference type="CDD" id="cd02022">
    <property type="entry name" value="DPCK"/>
    <property type="match status" value="1"/>
</dbReference>
<keyword evidence="2 8" id="KW-0963">Cytoplasm</keyword>
<dbReference type="EC" id="2.7.1.24" evidence="8 9"/>
<gene>
    <name evidence="8" type="primary">coaE</name>
    <name evidence="10" type="ORF">E4665_05715</name>
</gene>
<dbReference type="GO" id="GO:0004140">
    <property type="term" value="F:dephospho-CoA kinase activity"/>
    <property type="evidence" value="ECO:0007669"/>
    <property type="project" value="UniProtKB-UniRule"/>
</dbReference>
<dbReference type="InterPro" id="IPR027417">
    <property type="entry name" value="P-loop_NTPase"/>
</dbReference>
<dbReference type="PROSITE" id="PS51219">
    <property type="entry name" value="DPCK"/>
    <property type="match status" value="1"/>
</dbReference>
<dbReference type="GO" id="GO:0005524">
    <property type="term" value="F:ATP binding"/>
    <property type="evidence" value="ECO:0007669"/>
    <property type="project" value="UniProtKB-UniRule"/>
</dbReference>
<keyword evidence="5 8" id="KW-0418">Kinase</keyword>
<evidence type="ECO:0000256" key="5">
    <source>
        <dbReference type="ARBA" id="ARBA00022777"/>
    </source>
</evidence>
<dbReference type="OrthoDB" id="9812943at2"/>
<dbReference type="EMBL" id="SRJD01000004">
    <property type="protein sequence ID" value="TGA99277.1"/>
    <property type="molecule type" value="Genomic_DNA"/>
</dbReference>